<dbReference type="RefSeq" id="XP_031026411.1">
    <property type="nucleotide sequence ID" value="XM_031167703.1"/>
</dbReference>
<protein>
    <recommendedName>
        <fullName evidence="2">Casein kinase substrate phosphoprotein PP28 domain-containing protein</fullName>
    </recommendedName>
</protein>
<accession>A0A507CDA2</accession>
<dbReference type="EMBL" id="QEAO01000006">
    <property type="protein sequence ID" value="TPX36026.1"/>
    <property type="molecule type" value="Genomic_DNA"/>
</dbReference>
<dbReference type="PANTHER" id="PTHR22055">
    <property type="entry name" value="28 KDA HEAT- AND ACID-STABLE PHOSPHOPROTEIN PDGF-ASSOCIATED PROTEIN"/>
    <property type="match status" value="1"/>
</dbReference>
<dbReference type="GeneID" id="42003000"/>
<reference evidence="3 4" key="1">
    <citation type="journal article" date="2019" name="Sci. Rep.">
        <title>Comparative genomics of chytrid fungi reveal insights into the obligate biotrophic and pathogenic lifestyle of Synchytrium endobioticum.</title>
        <authorList>
            <person name="van de Vossenberg B.T.L.H."/>
            <person name="Warris S."/>
            <person name="Nguyen H.D.T."/>
            <person name="van Gent-Pelzer M.P.E."/>
            <person name="Joly D.L."/>
            <person name="van de Geest H.C."/>
            <person name="Bonants P.J.M."/>
            <person name="Smith D.S."/>
            <person name="Levesque C.A."/>
            <person name="van der Lee T.A.J."/>
        </authorList>
    </citation>
    <scope>NUCLEOTIDE SEQUENCE [LARGE SCALE GENOMIC DNA]</scope>
    <source>
        <strain evidence="3 4">JEL517</strain>
    </source>
</reference>
<proteinExistence type="predicted"/>
<feature type="compositionally biased region" description="Acidic residues" evidence="1">
    <location>
        <begin position="100"/>
        <end position="109"/>
    </location>
</feature>
<name>A0A507CDA2_9FUNG</name>
<evidence type="ECO:0000259" key="2">
    <source>
        <dbReference type="Pfam" id="PF10252"/>
    </source>
</evidence>
<feature type="compositionally biased region" description="Acidic residues" evidence="1">
    <location>
        <begin position="73"/>
        <end position="84"/>
    </location>
</feature>
<feature type="compositionally biased region" description="Basic and acidic residues" evidence="1">
    <location>
        <begin position="31"/>
        <end position="45"/>
    </location>
</feature>
<feature type="compositionally biased region" description="Low complexity" evidence="1">
    <location>
        <begin position="197"/>
        <end position="220"/>
    </location>
</feature>
<dbReference type="AlphaFoldDB" id="A0A507CDA2"/>
<feature type="region of interest" description="Disordered" evidence="1">
    <location>
        <begin position="1"/>
        <end position="177"/>
    </location>
</feature>
<keyword evidence="4" id="KW-1185">Reference proteome</keyword>
<dbReference type="OrthoDB" id="21120at2759"/>
<evidence type="ECO:0000313" key="3">
    <source>
        <dbReference type="EMBL" id="TPX36026.1"/>
    </source>
</evidence>
<feature type="compositionally biased region" description="Acidic residues" evidence="1">
    <location>
        <begin position="46"/>
        <end position="58"/>
    </location>
</feature>
<feature type="compositionally biased region" description="Basic residues" evidence="1">
    <location>
        <begin position="11"/>
        <end position="23"/>
    </location>
</feature>
<feature type="domain" description="Casein kinase substrate phosphoprotein PP28" evidence="2">
    <location>
        <begin position="125"/>
        <end position="202"/>
    </location>
</feature>
<dbReference type="InterPro" id="IPR019380">
    <property type="entry name" value="Casein_kinase_sb_PP28"/>
</dbReference>
<sequence>MSSAGAQAAARKGKYNKTKRGGSKRFTQNLRDQDAEAEGIERPEGENTDDSDDDDDEEPTPRSKPTKTSKTTDDEDDGDEEVDTSEIKGRPQQRSGGGGDADEDDDDAEEGNKKKGPASVIDISNPNAPKRQNVKVSELGKSGAPRELSRREREQMEKERAQAAFWKAQNEGRTEQARSDLARLAIIKKERAEAAAKKAAAAAAPQASASKQSSLQAGKAVISKSLSGTSMK</sequence>
<comment type="caution">
    <text evidence="3">The sequence shown here is derived from an EMBL/GenBank/DDBJ whole genome shotgun (WGS) entry which is preliminary data.</text>
</comment>
<feature type="region of interest" description="Disordered" evidence="1">
    <location>
        <begin position="197"/>
        <end position="232"/>
    </location>
</feature>
<dbReference type="Pfam" id="PF10252">
    <property type="entry name" value="PP28"/>
    <property type="match status" value="1"/>
</dbReference>
<organism evidence="3 4">
    <name type="scientific">Synchytrium microbalum</name>
    <dbReference type="NCBI Taxonomy" id="1806994"/>
    <lineage>
        <taxon>Eukaryota</taxon>
        <taxon>Fungi</taxon>
        <taxon>Fungi incertae sedis</taxon>
        <taxon>Chytridiomycota</taxon>
        <taxon>Chytridiomycota incertae sedis</taxon>
        <taxon>Chytridiomycetes</taxon>
        <taxon>Synchytriales</taxon>
        <taxon>Synchytriaceae</taxon>
        <taxon>Synchytrium</taxon>
    </lineage>
</organism>
<dbReference type="InterPro" id="IPR039876">
    <property type="entry name" value="HAP28"/>
</dbReference>
<dbReference type="Proteomes" id="UP000319731">
    <property type="component" value="Unassembled WGS sequence"/>
</dbReference>
<evidence type="ECO:0000256" key="1">
    <source>
        <dbReference type="SAM" id="MobiDB-lite"/>
    </source>
</evidence>
<feature type="compositionally biased region" description="Basic and acidic residues" evidence="1">
    <location>
        <begin position="147"/>
        <end position="161"/>
    </location>
</feature>
<evidence type="ECO:0000313" key="4">
    <source>
        <dbReference type="Proteomes" id="UP000319731"/>
    </source>
</evidence>
<gene>
    <name evidence="3" type="ORF">SmJEL517_g01775</name>
</gene>